<feature type="domain" description="Sigma-54 factor interaction" evidence="5">
    <location>
        <begin position="78"/>
        <end position="311"/>
    </location>
</feature>
<dbReference type="Proteomes" id="UP001597399">
    <property type="component" value="Unassembled WGS sequence"/>
</dbReference>
<dbReference type="PANTHER" id="PTHR32071">
    <property type="entry name" value="TRANSCRIPTIONAL REGULATORY PROTEIN"/>
    <property type="match status" value="1"/>
</dbReference>
<keyword evidence="2" id="KW-0547">Nucleotide-binding</keyword>
<dbReference type="RefSeq" id="WP_253058432.1">
    <property type="nucleotide sequence ID" value="NZ_JAMXWM010000002.1"/>
</dbReference>
<evidence type="ECO:0000259" key="6">
    <source>
        <dbReference type="PROSITE" id="PS51096"/>
    </source>
</evidence>
<protein>
    <submittedName>
        <fullName evidence="8">Sigma 54-interacting transcriptional regulator</fullName>
    </submittedName>
</protein>
<keyword evidence="4" id="KW-0238">DNA-binding</keyword>
<dbReference type="InterPro" id="IPR036662">
    <property type="entry name" value="PTS_EIIA_man-typ_sf"/>
</dbReference>
<organism evidence="8 9">
    <name type="scientific">Sporolactobacillus shoreicorticis</name>
    <dbReference type="NCBI Taxonomy" id="1923877"/>
    <lineage>
        <taxon>Bacteria</taxon>
        <taxon>Bacillati</taxon>
        <taxon>Bacillota</taxon>
        <taxon>Bacilli</taxon>
        <taxon>Bacillales</taxon>
        <taxon>Sporolactobacillaceae</taxon>
        <taxon>Sporolactobacillus</taxon>
    </lineage>
</organism>
<reference evidence="9" key="1">
    <citation type="journal article" date="2019" name="Int. J. Syst. Evol. Microbiol.">
        <title>The Global Catalogue of Microorganisms (GCM) 10K type strain sequencing project: providing services to taxonomists for standard genome sequencing and annotation.</title>
        <authorList>
            <consortium name="The Broad Institute Genomics Platform"/>
            <consortium name="The Broad Institute Genome Sequencing Center for Infectious Disease"/>
            <person name="Wu L."/>
            <person name="Ma J."/>
        </authorList>
    </citation>
    <scope>NUCLEOTIDE SEQUENCE [LARGE SCALE GENOMIC DNA]</scope>
    <source>
        <strain evidence="9">TISTR 2466</strain>
    </source>
</reference>
<dbReference type="CDD" id="cd00009">
    <property type="entry name" value="AAA"/>
    <property type="match status" value="1"/>
</dbReference>
<dbReference type="SUPFAM" id="SSF52540">
    <property type="entry name" value="P-loop containing nucleoside triphosphate hydrolases"/>
    <property type="match status" value="1"/>
</dbReference>
<dbReference type="PROSITE" id="PS51096">
    <property type="entry name" value="PTS_EIIA_TYPE_4"/>
    <property type="match status" value="1"/>
</dbReference>
<dbReference type="InterPro" id="IPR003593">
    <property type="entry name" value="AAA+_ATPase"/>
</dbReference>
<evidence type="ECO:0000256" key="4">
    <source>
        <dbReference type="ARBA" id="ARBA00023125"/>
    </source>
</evidence>
<dbReference type="EMBL" id="JBHUMQ010000015">
    <property type="protein sequence ID" value="MFD2693144.1"/>
    <property type="molecule type" value="Genomic_DNA"/>
</dbReference>
<evidence type="ECO:0000313" key="9">
    <source>
        <dbReference type="Proteomes" id="UP001597399"/>
    </source>
</evidence>
<dbReference type="InterPro" id="IPR011608">
    <property type="entry name" value="PRD"/>
</dbReference>
<dbReference type="SUPFAM" id="SSF63520">
    <property type="entry name" value="PTS-regulatory domain, PRD"/>
    <property type="match status" value="1"/>
</dbReference>
<dbReference type="PROSITE" id="PS50045">
    <property type="entry name" value="SIGMA54_INTERACT_4"/>
    <property type="match status" value="1"/>
</dbReference>
<dbReference type="InterPro" id="IPR036388">
    <property type="entry name" value="WH-like_DNA-bd_sf"/>
</dbReference>
<evidence type="ECO:0000256" key="3">
    <source>
        <dbReference type="ARBA" id="ARBA00022840"/>
    </source>
</evidence>
<dbReference type="CDD" id="cd00090">
    <property type="entry name" value="HTH_ARSR"/>
    <property type="match status" value="1"/>
</dbReference>
<keyword evidence="3" id="KW-0067">ATP-binding</keyword>
<comment type="caution">
    <text evidence="8">The sequence shown here is derived from an EMBL/GenBank/DDBJ whole genome shotgun (WGS) entry which is preliminary data.</text>
</comment>
<dbReference type="SMART" id="SM00382">
    <property type="entry name" value="AAA"/>
    <property type="match status" value="1"/>
</dbReference>
<keyword evidence="9" id="KW-1185">Reference proteome</keyword>
<dbReference type="InterPro" id="IPR027417">
    <property type="entry name" value="P-loop_NTPase"/>
</dbReference>
<dbReference type="Gene3D" id="1.10.1790.10">
    <property type="entry name" value="PRD domain"/>
    <property type="match status" value="1"/>
</dbReference>
<dbReference type="InterPro" id="IPR036390">
    <property type="entry name" value="WH_DNA-bd_sf"/>
</dbReference>
<sequence>MSVKDKIFQYIVHHYEKKEITAYDVAAHFSMSRNTASSHLNQLVKEGKINKDNTRPTHFFLRTVNENDDQKADTFSSFIGYQLSIRNEIKKCKAAVNYPNGLPVLIKGNSGVGKSYLASLIYRYAVDHSVIDDHAPFIVLNCADYANNVELLSSVLFGYQKGAFTGAQETTLGLIDEADGGYLFLDEVHNLSAENQEKLFILIDQHKFRRLGDKKNWQHVNVRLIMATTEDIESTLLSTFRRRIPLEINLPDYDKRSYMERFNIAAFFYNEQAKIVQHDIYVDKKYFATVMSTRYDGNIGELKNRIKVQIAENLSTASDNKIVLTKTGAYNRLASFEVASMYRFIWNNESKRQNFIGYPDKHATAAMQIDQIFDFKSLINRLPRLIEDIENELSSALASHHGLNIADLIPELTDMLRKMSKVGKHYGLTFNDKEINEIGLLIYIYGINPLFMSRTFTVLEKDLMIYFRSFTISTTMLKACSGQNCPSMRSCLAATLTAYVQLHSHFSSNVLAIIVMHGENNATSLAYTANEMIGDYIYQGFDMPINVGVKEIIQRVNEYVRSIDTSHGLLLLVDMGSLEEMYEKIIQNVNGDLLIVNNVSTAMVLNYGLKLHQGVPLMELIESEMADFVPHKQYYAGLSQKKNVLISCISGEGIAVKMKDIVSKYINAHDVEIITMDYRHLIELINRNKPLIFKNTIAILTTSNLDNRILPIINIEEIVNGMSSLNSLSPFLVKNVKDCTNEIIKLFTLEGASERLNFLNPVKVINEVDRVIKGYEKFYNIEFKNFLRINLFLHLSAMIERLLKGEGIDEPLTPFIRNHKEVFQDFVDFSNLNFKEILSTYNLVIPKAEYATIYQIIAQVVANKS</sequence>
<dbReference type="PANTHER" id="PTHR32071:SF38">
    <property type="entry name" value="PSP OPERON TRANSCRIPTIONAL ACTIVATOR"/>
    <property type="match status" value="1"/>
</dbReference>
<feature type="domain" description="PTS EIIA type-4" evidence="6">
    <location>
        <begin position="509"/>
        <end position="644"/>
    </location>
</feature>
<dbReference type="InterPro" id="IPR036634">
    <property type="entry name" value="PRD_sf"/>
</dbReference>
<dbReference type="Gene3D" id="1.10.10.10">
    <property type="entry name" value="Winged helix-like DNA-binding domain superfamily/Winged helix DNA-binding domain"/>
    <property type="match status" value="1"/>
</dbReference>
<proteinExistence type="predicted"/>
<dbReference type="InterPro" id="IPR004701">
    <property type="entry name" value="PTS_EIIA_man-typ"/>
</dbReference>
<gene>
    <name evidence="8" type="ORF">ACFSUE_05800</name>
</gene>
<evidence type="ECO:0000259" key="5">
    <source>
        <dbReference type="PROSITE" id="PS50045"/>
    </source>
</evidence>
<dbReference type="SUPFAM" id="SSF46785">
    <property type="entry name" value="Winged helix' DNA-binding domain"/>
    <property type="match status" value="1"/>
</dbReference>
<dbReference type="InterPro" id="IPR002078">
    <property type="entry name" value="Sigma_54_int"/>
</dbReference>
<keyword evidence="1" id="KW-0808">Transferase</keyword>
<dbReference type="SUPFAM" id="SSF53062">
    <property type="entry name" value="PTS system fructose IIA component-like"/>
    <property type="match status" value="1"/>
</dbReference>
<dbReference type="Pfam" id="PF00874">
    <property type="entry name" value="PRD"/>
    <property type="match status" value="1"/>
</dbReference>
<evidence type="ECO:0000256" key="1">
    <source>
        <dbReference type="ARBA" id="ARBA00022679"/>
    </source>
</evidence>
<dbReference type="InterPro" id="IPR011991">
    <property type="entry name" value="ArsR-like_HTH"/>
</dbReference>
<feature type="domain" description="PRD" evidence="7">
    <location>
        <begin position="759"/>
        <end position="865"/>
    </location>
</feature>
<dbReference type="Pfam" id="PF00158">
    <property type="entry name" value="Sigma54_activat"/>
    <property type="match status" value="1"/>
</dbReference>
<dbReference type="Gene3D" id="3.40.50.510">
    <property type="entry name" value="Phosphotransferase system, mannose-type IIA component"/>
    <property type="match status" value="1"/>
</dbReference>
<dbReference type="PROSITE" id="PS51372">
    <property type="entry name" value="PRD_2"/>
    <property type="match status" value="1"/>
</dbReference>
<evidence type="ECO:0000256" key="2">
    <source>
        <dbReference type="ARBA" id="ARBA00022741"/>
    </source>
</evidence>
<accession>A0ABW5S0A4</accession>
<evidence type="ECO:0000259" key="7">
    <source>
        <dbReference type="PROSITE" id="PS51372"/>
    </source>
</evidence>
<dbReference type="Pfam" id="PF03610">
    <property type="entry name" value="EIIA-man"/>
    <property type="match status" value="1"/>
</dbReference>
<name>A0ABW5S0A4_9BACL</name>
<evidence type="ECO:0000313" key="8">
    <source>
        <dbReference type="EMBL" id="MFD2693144.1"/>
    </source>
</evidence>
<dbReference type="Gene3D" id="3.40.50.300">
    <property type="entry name" value="P-loop containing nucleotide triphosphate hydrolases"/>
    <property type="match status" value="1"/>
</dbReference>